<dbReference type="InterPro" id="IPR025012">
    <property type="entry name" value="DUF3898"/>
</dbReference>
<evidence type="ECO:0000313" key="2">
    <source>
        <dbReference type="EMBL" id="MFD1736444.1"/>
    </source>
</evidence>
<proteinExistence type="predicted"/>
<evidence type="ECO:0000259" key="1">
    <source>
        <dbReference type="Pfam" id="PF13037"/>
    </source>
</evidence>
<accession>A0ABW4LMS1</accession>
<feature type="domain" description="DUF3898" evidence="1">
    <location>
        <begin position="261"/>
        <end position="350"/>
    </location>
</feature>
<dbReference type="EMBL" id="JBHUEM010000008">
    <property type="protein sequence ID" value="MFD1736444.1"/>
    <property type="molecule type" value="Genomic_DNA"/>
</dbReference>
<name>A0ABW4LMS1_9BACI</name>
<gene>
    <name evidence="2" type="ORF">ACFSCX_07690</name>
</gene>
<sequence>MDFQILYLSFYVIKVEGSGEHAQKSYKHFQTLDESSYEKNALKDFLDGELTKIVKRKVERHPKTELVPTKVGYFITAEGHELDSNPNYNLFNRVRFAETKEKFKDENEKFARAYIETSAVREGVFIIATAKLRKYFDDPFVFIMKCDFEPKVASISDESTLIRNVEMAITTKNMKSIQYPYMPEEGMLEERELKIHQSSHARYFEDFLKYVEYGQSMPEIVKTQVLGMVQQHIEETYEPESESRQNFENAMEVWASSPKRELQERFTSDQVIEAASQIIEHTPEVDLSFKLDSMQVKALLADFGETIHIAKVNGRYVVVLEGDSILFEKGFTPLELLKPDDLHSVIERIESKGQK</sequence>
<dbReference type="RefSeq" id="WP_377927603.1">
    <property type="nucleotide sequence ID" value="NZ_JBHUEM010000008.1"/>
</dbReference>
<evidence type="ECO:0000313" key="3">
    <source>
        <dbReference type="Proteomes" id="UP001597214"/>
    </source>
</evidence>
<comment type="caution">
    <text evidence="2">The sequence shown here is derived from an EMBL/GenBank/DDBJ whole genome shotgun (WGS) entry which is preliminary data.</text>
</comment>
<organism evidence="2 3">
    <name type="scientific">Bacillus salitolerans</name>
    <dbReference type="NCBI Taxonomy" id="1437434"/>
    <lineage>
        <taxon>Bacteria</taxon>
        <taxon>Bacillati</taxon>
        <taxon>Bacillota</taxon>
        <taxon>Bacilli</taxon>
        <taxon>Bacillales</taxon>
        <taxon>Bacillaceae</taxon>
        <taxon>Bacillus</taxon>
    </lineage>
</organism>
<dbReference type="Proteomes" id="UP001597214">
    <property type="component" value="Unassembled WGS sequence"/>
</dbReference>
<reference evidence="3" key="1">
    <citation type="journal article" date="2019" name="Int. J. Syst. Evol. Microbiol.">
        <title>The Global Catalogue of Microorganisms (GCM) 10K type strain sequencing project: providing services to taxonomists for standard genome sequencing and annotation.</title>
        <authorList>
            <consortium name="The Broad Institute Genomics Platform"/>
            <consortium name="The Broad Institute Genome Sequencing Center for Infectious Disease"/>
            <person name="Wu L."/>
            <person name="Ma J."/>
        </authorList>
    </citation>
    <scope>NUCLEOTIDE SEQUENCE [LARGE SCALE GENOMIC DNA]</scope>
    <source>
        <strain evidence="3">CCUG 49339</strain>
    </source>
</reference>
<keyword evidence="3" id="KW-1185">Reference proteome</keyword>
<dbReference type="Pfam" id="PF13039">
    <property type="entry name" value="DUF3900"/>
    <property type="match status" value="1"/>
</dbReference>
<dbReference type="InterPro" id="IPR025006">
    <property type="entry name" value="DUF3900"/>
</dbReference>
<dbReference type="Pfam" id="PF13037">
    <property type="entry name" value="DUF3898"/>
    <property type="match status" value="1"/>
</dbReference>
<protein>
    <submittedName>
        <fullName evidence="2">DUF3900 domain-containing protein</fullName>
    </submittedName>
</protein>